<dbReference type="GO" id="GO:0008233">
    <property type="term" value="F:peptidase activity"/>
    <property type="evidence" value="ECO:0007669"/>
    <property type="project" value="UniProtKB-KW"/>
</dbReference>
<evidence type="ECO:0000259" key="1">
    <source>
        <dbReference type="Pfam" id="PF01965"/>
    </source>
</evidence>
<dbReference type="Proteomes" id="UP000199444">
    <property type="component" value="Unassembled WGS sequence"/>
</dbReference>
<organism evidence="2 3">
    <name type="scientific">Virgibacillus salinus</name>
    <dbReference type="NCBI Taxonomy" id="553311"/>
    <lineage>
        <taxon>Bacteria</taxon>
        <taxon>Bacillati</taxon>
        <taxon>Bacillota</taxon>
        <taxon>Bacilli</taxon>
        <taxon>Bacillales</taxon>
        <taxon>Bacillaceae</taxon>
        <taxon>Virgibacillus</taxon>
    </lineage>
</organism>
<evidence type="ECO:0000313" key="2">
    <source>
        <dbReference type="EMBL" id="SDQ92595.1"/>
    </source>
</evidence>
<dbReference type="GO" id="GO:0006508">
    <property type="term" value="P:proteolysis"/>
    <property type="evidence" value="ECO:0007669"/>
    <property type="project" value="UniProtKB-KW"/>
</dbReference>
<dbReference type="InterPro" id="IPR002818">
    <property type="entry name" value="DJ-1/PfpI"/>
</dbReference>
<dbReference type="STRING" id="553311.SAMN05216231_3065"/>
<keyword evidence="2" id="KW-0645">Protease</keyword>
<dbReference type="Gene3D" id="3.40.50.880">
    <property type="match status" value="1"/>
</dbReference>
<keyword evidence="2" id="KW-0378">Hydrolase</keyword>
<protein>
    <submittedName>
        <fullName evidence="2">Putative intracellular protease/amidase</fullName>
    </submittedName>
</protein>
<dbReference type="Pfam" id="PF01965">
    <property type="entry name" value="DJ-1_PfpI"/>
    <property type="match status" value="1"/>
</dbReference>
<gene>
    <name evidence="2" type="ORF">SAMN05216231_3065</name>
</gene>
<reference evidence="2 3" key="1">
    <citation type="submission" date="2016-10" db="EMBL/GenBank/DDBJ databases">
        <authorList>
            <person name="de Groot N.N."/>
        </authorList>
    </citation>
    <scope>NUCLEOTIDE SEQUENCE [LARGE SCALE GENOMIC DNA]</scope>
    <source>
        <strain evidence="2 3">CGMCC 1.10449</strain>
    </source>
</reference>
<dbReference type="SUPFAM" id="SSF52317">
    <property type="entry name" value="Class I glutamine amidotransferase-like"/>
    <property type="match status" value="1"/>
</dbReference>
<dbReference type="InterPro" id="IPR029062">
    <property type="entry name" value="Class_I_gatase-like"/>
</dbReference>
<dbReference type="AlphaFoldDB" id="A0A1H1EV42"/>
<name>A0A1H1EV42_9BACI</name>
<sequence>MITVYNYVLDTLSDWELGYVTAELNSGQYFKKQSDSVSVKTVCSTEECIITKGGMTVKPDITVDEIIIDSSALLLLPGADTWDDSIHIPIIEKATELLECGATVAAICGATTALAGVELLDKWVHTSNSLEYLKMVCPSYKGEPYYRDVKAIKDGNLITASSAGGLLFAKLIIEDLEVFSKDTLEAWYNYFDKGDATYFYDLMQTLED</sequence>
<proteinExistence type="predicted"/>
<dbReference type="RefSeq" id="WP_092493818.1">
    <property type="nucleotide sequence ID" value="NZ_FNKD01000003.1"/>
</dbReference>
<dbReference type="EMBL" id="FNKD01000003">
    <property type="protein sequence ID" value="SDQ92595.1"/>
    <property type="molecule type" value="Genomic_DNA"/>
</dbReference>
<feature type="domain" description="DJ-1/PfpI" evidence="1">
    <location>
        <begin position="4"/>
        <end position="174"/>
    </location>
</feature>
<evidence type="ECO:0000313" key="3">
    <source>
        <dbReference type="Proteomes" id="UP000199444"/>
    </source>
</evidence>
<keyword evidence="3" id="KW-1185">Reference proteome</keyword>
<accession>A0A1H1EV42</accession>